<dbReference type="AlphaFoldDB" id="A0A2U8GPW4"/>
<keyword evidence="3" id="KW-1003">Cell membrane</keyword>
<evidence type="ECO:0000256" key="2">
    <source>
        <dbReference type="ARBA" id="ARBA00022448"/>
    </source>
</evidence>
<keyword evidence="3" id="KW-0472">Membrane</keyword>
<dbReference type="SUPFAM" id="SSF52540">
    <property type="entry name" value="P-loop containing nucleoside triphosphate hydrolases"/>
    <property type="match status" value="1"/>
</dbReference>
<dbReference type="GO" id="GO:0016887">
    <property type="term" value="F:ATP hydrolysis activity"/>
    <property type="evidence" value="ECO:0007669"/>
    <property type="project" value="InterPro"/>
</dbReference>
<keyword evidence="5 7" id="KW-0067">ATP-binding</keyword>
<name>A0A2U8GPW4_9RHOO</name>
<dbReference type="GO" id="GO:0005524">
    <property type="term" value="F:ATP binding"/>
    <property type="evidence" value="ECO:0007669"/>
    <property type="project" value="UniProtKB-KW"/>
</dbReference>
<dbReference type="RefSeq" id="WP_108948242.1">
    <property type="nucleotide sequence ID" value="NZ_CP022187.1"/>
</dbReference>
<protein>
    <submittedName>
        <fullName evidence="7">ABC transporter ATP-binding protein</fullName>
    </submittedName>
</protein>
<evidence type="ECO:0000256" key="3">
    <source>
        <dbReference type="ARBA" id="ARBA00022475"/>
    </source>
</evidence>
<dbReference type="Gene3D" id="3.40.50.300">
    <property type="entry name" value="P-loop containing nucleotide triphosphate hydrolases"/>
    <property type="match status" value="1"/>
</dbReference>
<comment type="similarity">
    <text evidence="1">Belongs to the ABC transporter superfamily.</text>
</comment>
<organism evidence="7 8">
    <name type="scientific">Parazoarcus communis</name>
    <dbReference type="NCBI Taxonomy" id="41977"/>
    <lineage>
        <taxon>Bacteria</taxon>
        <taxon>Pseudomonadati</taxon>
        <taxon>Pseudomonadota</taxon>
        <taxon>Betaproteobacteria</taxon>
        <taxon>Rhodocyclales</taxon>
        <taxon>Zoogloeaceae</taxon>
        <taxon>Parazoarcus</taxon>
    </lineage>
</organism>
<evidence type="ECO:0000256" key="4">
    <source>
        <dbReference type="ARBA" id="ARBA00022741"/>
    </source>
</evidence>
<dbReference type="InterPro" id="IPR017871">
    <property type="entry name" value="ABC_transporter-like_CS"/>
</dbReference>
<dbReference type="Pfam" id="PF00005">
    <property type="entry name" value="ABC_tran"/>
    <property type="match status" value="1"/>
</dbReference>
<dbReference type="Proteomes" id="UP000244930">
    <property type="component" value="Chromosome"/>
</dbReference>
<dbReference type="PANTHER" id="PTHR42798:SF7">
    <property type="entry name" value="ALPHA-D-RIBOSE 1-METHYLPHOSPHONATE 5-TRIPHOSPHATE SYNTHASE SUBUNIT PHNL"/>
    <property type="match status" value="1"/>
</dbReference>
<dbReference type="PANTHER" id="PTHR42798">
    <property type="entry name" value="LIPOPROTEIN-RELEASING SYSTEM ATP-BINDING PROTEIN LOLD"/>
    <property type="match status" value="1"/>
</dbReference>
<dbReference type="PROSITE" id="PS00211">
    <property type="entry name" value="ABC_TRANSPORTER_1"/>
    <property type="match status" value="1"/>
</dbReference>
<evidence type="ECO:0000313" key="7">
    <source>
        <dbReference type="EMBL" id="AWI74535.1"/>
    </source>
</evidence>
<feature type="domain" description="ABC transporter" evidence="6">
    <location>
        <begin position="2"/>
        <end position="225"/>
    </location>
</feature>
<evidence type="ECO:0000259" key="6">
    <source>
        <dbReference type="PROSITE" id="PS50893"/>
    </source>
</evidence>
<reference evidence="7 8" key="1">
    <citation type="submission" date="2017-06" db="EMBL/GenBank/DDBJ databases">
        <title>Azoarcus.</title>
        <authorList>
            <person name="Woo J.-H."/>
            <person name="Kim H.-S."/>
        </authorList>
    </citation>
    <scope>NUCLEOTIDE SEQUENCE [LARGE SCALE GENOMIC DNA]</scope>
    <source>
        <strain evidence="7 8">TSPY31</strain>
    </source>
</reference>
<keyword evidence="4" id="KW-0547">Nucleotide-binding</keyword>
<dbReference type="InterPro" id="IPR003593">
    <property type="entry name" value="AAA+_ATPase"/>
</dbReference>
<accession>A0A2U8GPW4</accession>
<dbReference type="SMART" id="SM00382">
    <property type="entry name" value="AAA"/>
    <property type="match status" value="1"/>
</dbReference>
<dbReference type="CDD" id="cd03255">
    <property type="entry name" value="ABC_MJ0796_LolCDE_FtsE"/>
    <property type="match status" value="1"/>
</dbReference>
<gene>
    <name evidence="7" type="ORF">CEW83_04360</name>
</gene>
<dbReference type="InterPro" id="IPR003439">
    <property type="entry name" value="ABC_transporter-like_ATP-bd"/>
</dbReference>
<dbReference type="PROSITE" id="PS50893">
    <property type="entry name" value="ABC_TRANSPORTER_2"/>
    <property type="match status" value="1"/>
</dbReference>
<proteinExistence type="inferred from homology"/>
<dbReference type="KEGG" id="acom:CEW83_04360"/>
<keyword evidence="2" id="KW-0813">Transport</keyword>
<dbReference type="InterPro" id="IPR017911">
    <property type="entry name" value="MacB-like_ATP-bd"/>
</dbReference>
<dbReference type="InterPro" id="IPR027417">
    <property type="entry name" value="P-loop_NTPase"/>
</dbReference>
<evidence type="ECO:0000313" key="8">
    <source>
        <dbReference type="Proteomes" id="UP000244930"/>
    </source>
</evidence>
<evidence type="ECO:0000256" key="5">
    <source>
        <dbReference type="ARBA" id="ARBA00022840"/>
    </source>
</evidence>
<evidence type="ECO:0000256" key="1">
    <source>
        <dbReference type="ARBA" id="ARBA00005417"/>
    </source>
</evidence>
<dbReference type="EMBL" id="CP022187">
    <property type="protein sequence ID" value="AWI74535.1"/>
    <property type="molecule type" value="Genomic_DNA"/>
</dbReference>
<keyword evidence="8" id="KW-1185">Reference proteome</keyword>
<sequence length="226" mass="24154">MLRIAKLCKTLATVPPRKLFDLLSLDVTAGECVAIIGESGVGKSTLLNCISGLEPVSSGSIRVGDTELAGLGDDALSRLRRDRFGFVFQAFHVLPHLTLLQNVAVPLWLQGRHGAEADRCAQDMLERVGLGKRAGDWPANLSGGELQRVAIARALVHQPAVVLADEPTGNLDPARAMDVLDLLLTSIRKGRAAGVLVTHSRAAAQRADRVFELRQDGLVQVMASAQ</sequence>